<accession>U2Y3Z6</accession>
<dbReference type="SUPFAM" id="SSF52799">
    <property type="entry name" value="(Phosphotyrosine protein) phosphatases II"/>
    <property type="match status" value="1"/>
</dbReference>
<dbReference type="Gene3D" id="3.90.190.10">
    <property type="entry name" value="Protein tyrosine phosphatase superfamily"/>
    <property type="match status" value="1"/>
</dbReference>
<dbReference type="OrthoDB" id="1188001at2"/>
<dbReference type="RefSeq" id="WP_021688658.1">
    <property type="nucleotide sequence ID" value="NZ_BASZ01000001.1"/>
</dbReference>
<evidence type="ECO:0000313" key="2">
    <source>
        <dbReference type="EMBL" id="GAD47751.1"/>
    </source>
</evidence>
<reference evidence="2 3" key="1">
    <citation type="submission" date="2013-09" db="EMBL/GenBank/DDBJ databases">
        <title>Whole genome shotgun sequence of Novosphingobium tardaugens NBRC 16725.</title>
        <authorList>
            <person name="Isaki S."/>
            <person name="Hosoyama A."/>
            <person name="Tsuchikane K."/>
            <person name="Katsumata H."/>
            <person name="Ando Y."/>
            <person name="Yamazaki S."/>
            <person name="Fujita N."/>
        </authorList>
    </citation>
    <scope>NUCLEOTIDE SEQUENCE [LARGE SCALE GENOMIC DNA]</scope>
    <source>
        <strain evidence="2 3">NBRC 16725</strain>
    </source>
</reference>
<dbReference type="Pfam" id="PF13350">
    <property type="entry name" value="Y_phosphatase3"/>
    <property type="match status" value="1"/>
</dbReference>
<evidence type="ECO:0008006" key="4">
    <source>
        <dbReference type="Google" id="ProtNLM"/>
    </source>
</evidence>
<name>U2Y3Z6_9SPHN</name>
<dbReference type="KEGG" id="ntd:EGO55_14520"/>
<dbReference type="eggNOG" id="COG2365">
    <property type="taxonomic scope" value="Bacteria"/>
</dbReference>
<keyword evidence="1" id="KW-0732">Signal</keyword>
<proteinExistence type="predicted"/>
<keyword evidence="3" id="KW-1185">Reference proteome</keyword>
<feature type="chain" id="PRO_5030177640" description="Tyrosine specific protein phosphatases domain-containing protein" evidence="1">
    <location>
        <begin position="30"/>
        <end position="382"/>
    </location>
</feature>
<dbReference type="InterPro" id="IPR029021">
    <property type="entry name" value="Prot-tyrosine_phosphatase-like"/>
</dbReference>
<evidence type="ECO:0000256" key="1">
    <source>
        <dbReference type="SAM" id="SignalP"/>
    </source>
</evidence>
<dbReference type="EMBL" id="BASZ01000001">
    <property type="protein sequence ID" value="GAD47751.1"/>
    <property type="molecule type" value="Genomic_DNA"/>
</dbReference>
<protein>
    <recommendedName>
        <fullName evidence="4">Tyrosine specific protein phosphatases domain-containing protein</fullName>
    </recommendedName>
</protein>
<dbReference type="InterPro" id="IPR026893">
    <property type="entry name" value="Tyr/Ser_Pase_IphP-type"/>
</dbReference>
<dbReference type="Proteomes" id="UP000016568">
    <property type="component" value="Unassembled WGS sequence"/>
</dbReference>
<dbReference type="AlphaFoldDB" id="U2Y3Z6"/>
<organism evidence="2 3">
    <name type="scientific">Caenibius tardaugens NBRC 16725</name>
    <dbReference type="NCBI Taxonomy" id="1219035"/>
    <lineage>
        <taxon>Bacteria</taxon>
        <taxon>Pseudomonadati</taxon>
        <taxon>Pseudomonadota</taxon>
        <taxon>Alphaproteobacteria</taxon>
        <taxon>Sphingomonadales</taxon>
        <taxon>Erythrobacteraceae</taxon>
        <taxon>Caenibius</taxon>
    </lineage>
</organism>
<evidence type="ECO:0000313" key="3">
    <source>
        <dbReference type="Proteomes" id="UP000016568"/>
    </source>
</evidence>
<feature type="signal peptide" evidence="1">
    <location>
        <begin position="1"/>
        <end position="29"/>
    </location>
</feature>
<dbReference type="GO" id="GO:0004721">
    <property type="term" value="F:phosphoprotein phosphatase activity"/>
    <property type="evidence" value="ECO:0007669"/>
    <property type="project" value="InterPro"/>
</dbReference>
<comment type="caution">
    <text evidence="2">The sequence shown here is derived from an EMBL/GenBank/DDBJ whole genome shotgun (WGS) entry which is preliminary data.</text>
</comment>
<sequence>MNVPHYLRPAALAVSLACVSLAGCATAPAGQTETATAPRAADVPFTSATAELLPDGSGYRVSWQASDAGKVRVFAGIDPNGTTGGAASGEGGTQGSVIVSGVAPASRPYFTLVPERGAPLVIADRGLHLKSVPNWRDVGGYRTNDGQWVRMGKIYRADQLDKVSANDMTLIDQLNPGVIIDLRTQSERTREPDMIPPRARGLVLDVAADAHGSIGGDMREAMAAIAAGKGVEMLTAANRDFVALPGAQKAYSAMIRELLREQDGAVVYHCTAGKDRTGWATAIILGLLGVPRETIMADYMLSNGYLKTKNDAMIAMINKAGAPFDVANLEPVMTVRPEYLQAAFDEVQRKYGSFDAYARQGLGLTDAEIAALRKKYLVGSAG</sequence>
<gene>
    <name evidence="2" type="ORF">NT2_01_05250</name>
</gene>